<dbReference type="STRING" id="68214.AVL59_22360"/>
<protein>
    <submittedName>
        <fullName evidence="1">Uncharacterized protein</fullName>
    </submittedName>
</protein>
<evidence type="ECO:0000313" key="1">
    <source>
        <dbReference type="EMBL" id="ANP51949.1"/>
    </source>
</evidence>
<dbReference type="AlphaFoldDB" id="A0A1B1AZF5"/>
<gene>
    <name evidence="1" type="ORF">AVL59_22360</name>
</gene>
<sequence>MEVTREDETPTRFGWETCDETTSLDYLEDPILGVSYVTIRGERIAHLSEAVRTGLATWTFQDGMRLISAGNDSDAIIQGVYVGAISATRKDVPVVSEAFRSVIRHPDREVRRAVLVGIGYVTVGTELREIAKEIRNSDQDEGIRVDAGYLLEGLEMASAAPVADDDDAL</sequence>
<name>A0A1B1AZF5_9ACTN</name>
<dbReference type="Proteomes" id="UP000092659">
    <property type="component" value="Chromosome"/>
</dbReference>
<reference evidence="1 2" key="1">
    <citation type="submission" date="2016-06" db="EMBL/GenBank/DDBJ databases">
        <title>Complete genome sequence of Streptomyces griseochromogenes ATCC 14511, the Blasticidin S producer.</title>
        <authorList>
            <person name="Wu L."/>
        </authorList>
    </citation>
    <scope>NUCLEOTIDE SEQUENCE [LARGE SCALE GENOMIC DNA]</scope>
    <source>
        <strain evidence="1 2">ATCC 14511</strain>
    </source>
</reference>
<organism evidence="1 2">
    <name type="scientific">Streptomyces griseochromogenes</name>
    <dbReference type="NCBI Taxonomy" id="68214"/>
    <lineage>
        <taxon>Bacteria</taxon>
        <taxon>Bacillati</taxon>
        <taxon>Actinomycetota</taxon>
        <taxon>Actinomycetes</taxon>
        <taxon>Kitasatosporales</taxon>
        <taxon>Streptomycetaceae</taxon>
        <taxon>Streptomyces</taxon>
    </lineage>
</organism>
<evidence type="ECO:0000313" key="2">
    <source>
        <dbReference type="Proteomes" id="UP000092659"/>
    </source>
</evidence>
<proteinExistence type="predicted"/>
<dbReference type="KEGG" id="sgs:AVL59_22360"/>
<dbReference type="EMBL" id="CP016279">
    <property type="protein sequence ID" value="ANP51949.1"/>
    <property type="molecule type" value="Genomic_DNA"/>
</dbReference>
<accession>A0A1B1AZF5</accession>